<accession>A0A8R1IIR8</accession>
<feature type="compositionally biased region" description="Acidic residues" evidence="1">
    <location>
        <begin position="42"/>
        <end position="62"/>
    </location>
</feature>
<evidence type="ECO:0000256" key="1">
    <source>
        <dbReference type="SAM" id="MobiDB-lite"/>
    </source>
</evidence>
<sequence length="104" mass="12301">MVRLIEDMFQPPKMAPNSLFPFPNLNFFVKNEVPGSETTGNNEEEEGEEEEEEEEEDDADSSNDDRLVYGFWMVLQCLGTFCEIEETWRYLENWEKLGKTFFKN</sequence>
<name>A0A8R1IIR8_CAEJA</name>
<reference evidence="2" key="2">
    <citation type="submission" date="2022-06" db="UniProtKB">
        <authorList>
            <consortium name="EnsemblMetazoa"/>
        </authorList>
    </citation>
    <scope>IDENTIFICATION</scope>
    <source>
        <strain evidence="2">DF5081</strain>
    </source>
</reference>
<dbReference type="EnsemblMetazoa" id="CJA34700.1">
    <property type="protein sequence ID" value="CJA34700.1"/>
    <property type="gene ID" value="WBGene00210547"/>
</dbReference>
<feature type="region of interest" description="Disordered" evidence="1">
    <location>
        <begin position="31"/>
        <end position="63"/>
    </location>
</feature>
<proteinExistence type="predicted"/>
<reference evidence="3" key="1">
    <citation type="submission" date="2010-08" db="EMBL/GenBank/DDBJ databases">
        <authorList>
            <consortium name="Caenorhabditis japonica Sequencing Consortium"/>
            <person name="Wilson R.K."/>
        </authorList>
    </citation>
    <scope>NUCLEOTIDE SEQUENCE [LARGE SCALE GENOMIC DNA]</scope>
    <source>
        <strain evidence="3">DF5081</strain>
    </source>
</reference>
<dbReference type="AlphaFoldDB" id="A0A8R1IIR8"/>
<keyword evidence="3" id="KW-1185">Reference proteome</keyword>
<evidence type="ECO:0000313" key="2">
    <source>
        <dbReference type="EnsemblMetazoa" id="CJA34700.1"/>
    </source>
</evidence>
<dbReference type="Proteomes" id="UP000005237">
    <property type="component" value="Unassembled WGS sequence"/>
</dbReference>
<evidence type="ECO:0000313" key="3">
    <source>
        <dbReference type="Proteomes" id="UP000005237"/>
    </source>
</evidence>
<protein>
    <submittedName>
        <fullName evidence="2">Uncharacterized protein</fullName>
    </submittedName>
</protein>
<organism evidence="2 3">
    <name type="scientific">Caenorhabditis japonica</name>
    <dbReference type="NCBI Taxonomy" id="281687"/>
    <lineage>
        <taxon>Eukaryota</taxon>
        <taxon>Metazoa</taxon>
        <taxon>Ecdysozoa</taxon>
        <taxon>Nematoda</taxon>
        <taxon>Chromadorea</taxon>
        <taxon>Rhabditida</taxon>
        <taxon>Rhabditina</taxon>
        <taxon>Rhabditomorpha</taxon>
        <taxon>Rhabditoidea</taxon>
        <taxon>Rhabditidae</taxon>
        <taxon>Peloderinae</taxon>
        <taxon>Caenorhabditis</taxon>
    </lineage>
</organism>